<dbReference type="Proteomes" id="UP001175226">
    <property type="component" value="Unassembled WGS sequence"/>
</dbReference>
<evidence type="ECO:0000313" key="3">
    <source>
        <dbReference type="Proteomes" id="UP001175226"/>
    </source>
</evidence>
<name>A0AA39J652_9AGAR</name>
<dbReference type="AlphaFoldDB" id="A0AA39J652"/>
<reference evidence="2" key="1">
    <citation type="submission" date="2023-06" db="EMBL/GenBank/DDBJ databases">
        <authorList>
            <consortium name="Lawrence Berkeley National Laboratory"/>
            <person name="Ahrendt S."/>
            <person name="Sahu N."/>
            <person name="Indic B."/>
            <person name="Wong-Bajracharya J."/>
            <person name="Merenyi Z."/>
            <person name="Ke H.-M."/>
            <person name="Monk M."/>
            <person name="Kocsube S."/>
            <person name="Drula E."/>
            <person name="Lipzen A."/>
            <person name="Balint B."/>
            <person name="Henrissat B."/>
            <person name="Andreopoulos B."/>
            <person name="Martin F.M."/>
            <person name="Harder C.B."/>
            <person name="Rigling D."/>
            <person name="Ford K.L."/>
            <person name="Foster G.D."/>
            <person name="Pangilinan J."/>
            <person name="Papanicolaou A."/>
            <person name="Barry K."/>
            <person name="LaButti K."/>
            <person name="Viragh M."/>
            <person name="Koriabine M."/>
            <person name="Yan M."/>
            <person name="Riley R."/>
            <person name="Champramary S."/>
            <person name="Plett K.L."/>
            <person name="Tsai I.J."/>
            <person name="Slot J."/>
            <person name="Sipos G."/>
            <person name="Plett J."/>
            <person name="Nagy L.G."/>
            <person name="Grigoriev I.V."/>
        </authorList>
    </citation>
    <scope>NUCLEOTIDE SEQUENCE</scope>
    <source>
        <strain evidence="2">FPL87.14</strain>
    </source>
</reference>
<feature type="chain" id="PRO_5041278599" evidence="1">
    <location>
        <begin position="18"/>
        <end position="158"/>
    </location>
</feature>
<proteinExistence type="predicted"/>
<evidence type="ECO:0000256" key="1">
    <source>
        <dbReference type="SAM" id="SignalP"/>
    </source>
</evidence>
<keyword evidence="3" id="KW-1185">Reference proteome</keyword>
<dbReference type="EMBL" id="JAUEPT010000062">
    <property type="protein sequence ID" value="KAK0435489.1"/>
    <property type="molecule type" value="Genomic_DNA"/>
</dbReference>
<gene>
    <name evidence="2" type="ORF">EV421DRAFT_1835208</name>
</gene>
<comment type="caution">
    <text evidence="2">The sequence shown here is derived from an EMBL/GenBank/DDBJ whole genome shotgun (WGS) entry which is preliminary data.</text>
</comment>
<accession>A0AA39J652</accession>
<sequence length="158" mass="18069">IFDMVVLVYGLVHTASAVHHLASQSDPLNPDPTYPTLVVVFQKGTAKGAQLPDIAYFMIRSPAGKVYRTRHVCSKVVGWIQYFYMFICRYRRGSRRKVPFDLDAVEEMRVDGQYFFSHIPRRCACICKHSTSSWRCRTLSTSTTTVGSRFLSYDAIDE</sequence>
<evidence type="ECO:0000313" key="2">
    <source>
        <dbReference type="EMBL" id="KAK0435489.1"/>
    </source>
</evidence>
<organism evidence="2 3">
    <name type="scientific">Armillaria borealis</name>
    <dbReference type="NCBI Taxonomy" id="47425"/>
    <lineage>
        <taxon>Eukaryota</taxon>
        <taxon>Fungi</taxon>
        <taxon>Dikarya</taxon>
        <taxon>Basidiomycota</taxon>
        <taxon>Agaricomycotina</taxon>
        <taxon>Agaricomycetes</taxon>
        <taxon>Agaricomycetidae</taxon>
        <taxon>Agaricales</taxon>
        <taxon>Marasmiineae</taxon>
        <taxon>Physalacriaceae</taxon>
        <taxon>Armillaria</taxon>
    </lineage>
</organism>
<keyword evidence="1" id="KW-0732">Signal</keyword>
<feature type="non-terminal residue" evidence="2">
    <location>
        <position position="1"/>
    </location>
</feature>
<protein>
    <submittedName>
        <fullName evidence="2">Uncharacterized protein</fullName>
    </submittedName>
</protein>
<feature type="signal peptide" evidence="1">
    <location>
        <begin position="1"/>
        <end position="17"/>
    </location>
</feature>